<dbReference type="Gene3D" id="1.20.272.40">
    <property type="match status" value="1"/>
</dbReference>
<evidence type="ECO:0000256" key="8">
    <source>
        <dbReference type="ARBA" id="ARBA00023128"/>
    </source>
</evidence>
<dbReference type="PANTHER" id="PTHR12131:SF1">
    <property type="entry name" value="ATP-DEPENDENT RNA HELICASE SUPV3L1, MITOCHONDRIAL-RELATED"/>
    <property type="match status" value="1"/>
</dbReference>
<dbReference type="EMBL" id="JAPZBU010000006">
    <property type="protein sequence ID" value="KAJ5397375.1"/>
    <property type="molecule type" value="Genomic_DNA"/>
</dbReference>
<gene>
    <name evidence="12" type="ORF">N7509_005488</name>
</gene>
<feature type="compositionally biased region" description="Acidic residues" evidence="10">
    <location>
        <begin position="740"/>
        <end position="761"/>
    </location>
</feature>
<evidence type="ECO:0000313" key="12">
    <source>
        <dbReference type="EMBL" id="KAJ5397375.1"/>
    </source>
</evidence>
<sequence length="798" mass="88830">MQSWTGRGSRSLFCALRFFPRPVERQRQFTTSLPLHRSKRENKNKEARADNAASGTKRSAKSAMKSSSTGPSRNSVAAQRDFNRVVQAALHDAKVRLNSTGDLPDSWGKFERQISNACKVEDSKSDAKWGPLKQIKSSLQRAYLSGGVAGLRGELDYMRYADDLTAKYSTPNLEVHQKIADLRYPAEWYPKARSMQRTIHLHVGPTNSGKTYHALQRLKESKSGFYAGPLRLLAQEVFHRFKAEGIPTSLVTGDDVKTPEDGQIPRITSNTVEMVSVGQEYDIGVIDEIQMISNAARGWAWTRAVLGSQAKELHLCGETRAVPLIRELCALTGDTLEIHRYERLNRLEVMNKSLRGNLKSLEKGDCVVAFSRVGIHALKADIEKVTGRRAAIVYGGLPAEIRTQQANLFNDPDNDYDFLVASDAIGMGLNLSCKRVIFETLVKRLPGGLQQLTVPEIKQIGGRAGRYRPAGAKESPNDKSNVGLVTSLEEIDLPSIQMAMNMEPPPLRAAGIFPPNVVFEKLSAYFPKEVPFEYLIKRLNEIAAINPLFFMCDNKGQLENAEIIDTTNGLRVVDQLTFMAAPMDTKTQSAREVTAAFADCVADNNRGRLLDMPHLNLEILERPVSGNKDYLHELESLHKAIILYSWLSFRFGGVFTDRTLAAHVKELVEQRMVRALTEFSANKSLRKDASLKRQIALQKQLHRQKAIDSQGLMPQAAEGGEGDVQIRMDEDGSQKRADGEESAEEEMQDDLNEESFEETVDNEASSAELMLDHLTGESTPEPEKEAPDSEKPKPPHSA</sequence>
<dbReference type="EC" id="3.6.4.13" evidence="2"/>
<dbReference type="SUPFAM" id="SSF52540">
    <property type="entry name" value="P-loop containing nucleoside triphosphate hydrolases"/>
    <property type="match status" value="1"/>
</dbReference>
<reference evidence="12" key="2">
    <citation type="journal article" date="2023" name="IMA Fungus">
        <title>Comparative genomic study of the Penicillium genus elucidates a diverse pangenome and 15 lateral gene transfer events.</title>
        <authorList>
            <person name="Petersen C."/>
            <person name="Sorensen T."/>
            <person name="Nielsen M.R."/>
            <person name="Sondergaard T.E."/>
            <person name="Sorensen J.L."/>
            <person name="Fitzpatrick D.A."/>
            <person name="Frisvad J.C."/>
            <person name="Nielsen K.L."/>
        </authorList>
    </citation>
    <scope>NUCLEOTIDE SEQUENCE</scope>
    <source>
        <strain evidence="12">IBT 29677</strain>
    </source>
</reference>
<proteinExistence type="predicted"/>
<evidence type="ECO:0000256" key="9">
    <source>
        <dbReference type="ARBA" id="ARBA00047984"/>
    </source>
</evidence>
<dbReference type="InterPro" id="IPR001650">
    <property type="entry name" value="Helicase_C-like"/>
</dbReference>
<protein>
    <recommendedName>
        <fullName evidence="2">RNA helicase</fullName>
        <ecNumber evidence="2">3.6.4.13</ecNumber>
    </recommendedName>
</protein>
<dbReference type="SMART" id="SM00490">
    <property type="entry name" value="HELICc"/>
    <property type="match status" value="1"/>
</dbReference>
<dbReference type="GO" id="GO:0045025">
    <property type="term" value="C:mitochondrial degradosome"/>
    <property type="evidence" value="ECO:0007669"/>
    <property type="project" value="TreeGrafter"/>
</dbReference>
<dbReference type="GO" id="GO:0016787">
    <property type="term" value="F:hydrolase activity"/>
    <property type="evidence" value="ECO:0007669"/>
    <property type="project" value="UniProtKB-KW"/>
</dbReference>
<comment type="subcellular location">
    <subcellularLocation>
        <location evidence="1">Mitochondrion</location>
    </subcellularLocation>
</comment>
<dbReference type="InterPro" id="IPR044774">
    <property type="entry name" value="Suv3_DEXQc"/>
</dbReference>
<dbReference type="AlphaFoldDB" id="A0A9W9W2H5"/>
<keyword evidence="3" id="KW-0547">Nucleotide-binding</keyword>
<evidence type="ECO:0000256" key="10">
    <source>
        <dbReference type="SAM" id="MobiDB-lite"/>
    </source>
</evidence>
<dbReference type="GeneID" id="81369105"/>
<organism evidence="12 13">
    <name type="scientific">Penicillium cosmopolitanum</name>
    <dbReference type="NCBI Taxonomy" id="1131564"/>
    <lineage>
        <taxon>Eukaryota</taxon>
        <taxon>Fungi</taxon>
        <taxon>Dikarya</taxon>
        <taxon>Ascomycota</taxon>
        <taxon>Pezizomycotina</taxon>
        <taxon>Eurotiomycetes</taxon>
        <taxon>Eurotiomycetidae</taxon>
        <taxon>Eurotiales</taxon>
        <taxon>Aspergillaceae</taxon>
        <taxon>Penicillium</taxon>
    </lineage>
</organism>
<reference evidence="12" key="1">
    <citation type="submission" date="2022-12" db="EMBL/GenBank/DDBJ databases">
        <authorList>
            <person name="Petersen C."/>
        </authorList>
    </citation>
    <scope>NUCLEOTIDE SEQUENCE</scope>
    <source>
        <strain evidence="12">IBT 29677</strain>
    </source>
</reference>
<name>A0A9W9W2H5_9EURO</name>
<feature type="domain" description="Helicase C-terminal" evidence="11">
    <location>
        <begin position="353"/>
        <end position="508"/>
    </location>
</feature>
<comment type="catalytic activity">
    <reaction evidence="9">
        <text>ATP + H2O = ADP + phosphate + H(+)</text>
        <dbReference type="Rhea" id="RHEA:13065"/>
        <dbReference type="ChEBI" id="CHEBI:15377"/>
        <dbReference type="ChEBI" id="CHEBI:15378"/>
        <dbReference type="ChEBI" id="CHEBI:30616"/>
        <dbReference type="ChEBI" id="CHEBI:43474"/>
        <dbReference type="ChEBI" id="CHEBI:456216"/>
        <dbReference type="EC" id="3.6.4.13"/>
    </reaction>
</comment>
<feature type="region of interest" description="Disordered" evidence="10">
    <location>
        <begin position="730"/>
        <end position="798"/>
    </location>
</feature>
<evidence type="ECO:0000259" key="11">
    <source>
        <dbReference type="PROSITE" id="PS51194"/>
    </source>
</evidence>
<keyword evidence="5" id="KW-0347">Helicase</keyword>
<keyword evidence="6" id="KW-0067">ATP-binding</keyword>
<dbReference type="Pfam" id="PF12513">
    <property type="entry name" value="SUV3_C"/>
    <property type="match status" value="1"/>
</dbReference>
<dbReference type="Gene3D" id="3.40.50.300">
    <property type="entry name" value="P-loop containing nucleotide triphosphate hydrolases"/>
    <property type="match status" value="2"/>
</dbReference>
<keyword evidence="13" id="KW-1185">Reference proteome</keyword>
<dbReference type="FunFam" id="3.40.50.300:FF:000957">
    <property type="entry name" value="ATP-dependent RNA helicase SUV3L, mitochondrial"/>
    <property type="match status" value="1"/>
</dbReference>
<dbReference type="InterPro" id="IPR050699">
    <property type="entry name" value="RNA-DNA_Helicase"/>
</dbReference>
<accession>A0A9W9W2H5</accession>
<keyword evidence="4" id="KW-0378">Hydrolase</keyword>
<dbReference type="PANTHER" id="PTHR12131">
    <property type="entry name" value="ATP-DEPENDENT RNA AND DNA HELICASE"/>
    <property type="match status" value="1"/>
</dbReference>
<evidence type="ECO:0000256" key="7">
    <source>
        <dbReference type="ARBA" id="ARBA00022946"/>
    </source>
</evidence>
<dbReference type="InterPro" id="IPR027417">
    <property type="entry name" value="P-loop_NTPase"/>
</dbReference>
<dbReference type="InterPro" id="IPR022192">
    <property type="entry name" value="SUV3_C"/>
</dbReference>
<dbReference type="GO" id="GO:0003724">
    <property type="term" value="F:RNA helicase activity"/>
    <property type="evidence" value="ECO:0007669"/>
    <property type="project" value="UniProtKB-EC"/>
</dbReference>
<keyword evidence="7" id="KW-0809">Transit peptide</keyword>
<evidence type="ECO:0000256" key="4">
    <source>
        <dbReference type="ARBA" id="ARBA00022801"/>
    </source>
</evidence>
<dbReference type="InterPro" id="IPR055206">
    <property type="entry name" value="DEXQc_SUV3"/>
</dbReference>
<comment type="caution">
    <text evidence="12">The sequence shown here is derived from an EMBL/GenBank/DDBJ whole genome shotgun (WGS) entry which is preliminary data.</text>
</comment>
<keyword evidence="8" id="KW-0496">Mitochondrion</keyword>
<dbReference type="Gene3D" id="1.20.58.1080">
    <property type="match status" value="1"/>
</dbReference>
<evidence type="ECO:0000256" key="2">
    <source>
        <dbReference type="ARBA" id="ARBA00012552"/>
    </source>
</evidence>
<dbReference type="GO" id="GO:0005524">
    <property type="term" value="F:ATP binding"/>
    <property type="evidence" value="ECO:0007669"/>
    <property type="project" value="UniProtKB-KW"/>
</dbReference>
<evidence type="ECO:0000256" key="1">
    <source>
        <dbReference type="ARBA" id="ARBA00004173"/>
    </source>
</evidence>
<evidence type="ECO:0000256" key="6">
    <source>
        <dbReference type="ARBA" id="ARBA00022840"/>
    </source>
</evidence>
<dbReference type="Pfam" id="PF00271">
    <property type="entry name" value="Helicase_C"/>
    <property type="match status" value="1"/>
</dbReference>
<dbReference type="OrthoDB" id="6692397at2759"/>
<evidence type="ECO:0000256" key="3">
    <source>
        <dbReference type="ARBA" id="ARBA00022741"/>
    </source>
</evidence>
<feature type="compositionally biased region" description="Basic and acidic residues" evidence="10">
    <location>
        <begin position="730"/>
        <end position="739"/>
    </location>
</feature>
<feature type="compositionally biased region" description="Basic and acidic residues" evidence="10">
    <location>
        <begin position="770"/>
        <end position="798"/>
    </location>
</feature>
<dbReference type="FunFam" id="1.20.272.40:FF:000002">
    <property type="entry name" value="ATP-dependent RNA helicase SUV3, mitochondrial"/>
    <property type="match status" value="1"/>
</dbReference>
<dbReference type="Proteomes" id="UP001147747">
    <property type="component" value="Unassembled WGS sequence"/>
</dbReference>
<feature type="region of interest" description="Disordered" evidence="10">
    <location>
        <begin position="27"/>
        <end position="79"/>
    </location>
</feature>
<dbReference type="RefSeq" id="XP_056489427.1">
    <property type="nucleotide sequence ID" value="XM_056630125.1"/>
</dbReference>
<dbReference type="CDD" id="cd18805">
    <property type="entry name" value="SF2_C_suv3"/>
    <property type="match status" value="1"/>
</dbReference>
<evidence type="ECO:0000313" key="13">
    <source>
        <dbReference type="Proteomes" id="UP001147747"/>
    </source>
</evidence>
<dbReference type="GO" id="GO:0000965">
    <property type="term" value="P:mitochondrial RNA 3'-end processing"/>
    <property type="evidence" value="ECO:0007669"/>
    <property type="project" value="TreeGrafter"/>
</dbReference>
<dbReference type="PROSITE" id="PS51194">
    <property type="entry name" value="HELICASE_CTER"/>
    <property type="match status" value="1"/>
</dbReference>
<dbReference type="FunFam" id="3.40.50.300:FF:000269">
    <property type="entry name" value="ATP-dependent RNA helicase SUPV3L1, mitochondrial"/>
    <property type="match status" value="1"/>
</dbReference>
<evidence type="ECO:0000256" key="5">
    <source>
        <dbReference type="ARBA" id="ARBA00022806"/>
    </source>
</evidence>
<dbReference type="CDD" id="cd17913">
    <property type="entry name" value="DEXQc_Suv3"/>
    <property type="match status" value="1"/>
</dbReference>
<dbReference type="Pfam" id="PF22527">
    <property type="entry name" value="DEXQc_Suv3"/>
    <property type="match status" value="1"/>
</dbReference>